<dbReference type="SUPFAM" id="SSF48019">
    <property type="entry name" value="post-AAA+ oligomerization domain-like"/>
    <property type="match status" value="1"/>
</dbReference>
<reference evidence="7 8" key="1">
    <citation type="journal article" date="2021" name="Sci. Rep.">
        <title>The distribution of antibiotic resistance genes in chicken gut microbiota commensals.</title>
        <authorList>
            <person name="Juricova H."/>
            <person name="Matiasovicova J."/>
            <person name="Kubasova T."/>
            <person name="Cejkova D."/>
            <person name="Rychlik I."/>
        </authorList>
    </citation>
    <scope>NUCLEOTIDE SEQUENCE [LARGE SCALE GENOMIC DNA]</scope>
    <source>
        <strain evidence="7 8">An794</strain>
    </source>
</reference>
<dbReference type="Gene3D" id="3.40.50.300">
    <property type="entry name" value="P-loop containing nucleotide triphosphate hydrolases"/>
    <property type="match status" value="1"/>
</dbReference>
<dbReference type="InterPro" id="IPR008921">
    <property type="entry name" value="DNA_pol3_clamp-load_cplx_C"/>
</dbReference>
<dbReference type="CDD" id="cd00009">
    <property type="entry name" value="AAA"/>
    <property type="match status" value="1"/>
</dbReference>
<gene>
    <name evidence="7" type="ORF">H9X80_07140</name>
</gene>
<dbReference type="Pfam" id="PF16193">
    <property type="entry name" value="AAA_assoc_2"/>
    <property type="match status" value="1"/>
</dbReference>
<dbReference type="RefSeq" id="WP_239471778.1">
    <property type="nucleotide sequence ID" value="NZ_JACSNQ010000015.1"/>
</dbReference>
<dbReference type="InterPro" id="IPR003959">
    <property type="entry name" value="ATPase_AAA_core"/>
</dbReference>
<evidence type="ECO:0000256" key="4">
    <source>
        <dbReference type="SAM" id="Coils"/>
    </source>
</evidence>
<dbReference type="CDD" id="cd18139">
    <property type="entry name" value="HLD_clamp_RarA"/>
    <property type="match status" value="1"/>
</dbReference>
<feature type="compositionally biased region" description="Basic and acidic residues" evidence="5">
    <location>
        <begin position="457"/>
        <end position="477"/>
    </location>
</feature>
<keyword evidence="8" id="KW-1185">Reference proteome</keyword>
<protein>
    <submittedName>
        <fullName evidence="7">Replication-associated recombination protein A</fullName>
    </submittedName>
</protein>
<evidence type="ECO:0000256" key="5">
    <source>
        <dbReference type="SAM" id="MobiDB-lite"/>
    </source>
</evidence>
<organism evidence="7 8">
    <name type="scientific">Olsenella profusa</name>
    <dbReference type="NCBI Taxonomy" id="138595"/>
    <lineage>
        <taxon>Bacteria</taxon>
        <taxon>Bacillati</taxon>
        <taxon>Actinomycetota</taxon>
        <taxon>Coriobacteriia</taxon>
        <taxon>Coriobacteriales</taxon>
        <taxon>Atopobiaceae</taxon>
        <taxon>Olsenella</taxon>
    </lineage>
</organism>
<sequence>MDTLFTRVETARRNQNAPLAVRMRPTTLEGFVGQAKAVGPGSWLRRAIEHDTLSSVILYGPAGTGKTTLARIIANTTHAEFVEVSAVTGTVKDLRREIDAAESRLISFGRRTILFVDEIHRFNRSQQDALLHAVEDRTVVLVGATTENPYFEVNSALISRSRVVELQPLDDDSIRELITRAVASPEGLAGAFELTPKAADEIVTLAGGDGRAALTSLELASQMVDPDPDAPEGAPAKILPEHVIEANPRRGLTYDKAGDMHYDVISAFIKSMRGSDPDAVLYWLARMLDSGEDPKFIARRIMICASEDVGNADPQALLVAHAAFYATEVIGMPECRINLAQAATYVALAPKSNAAEAGIDAALEEVRRGPRREVPSYLRDRHRPGSDEYGPYLYPHNYPGGWVEQRYLPEGLERGCFYHPSPRGWEAWRQEAIGRDVADALGAAAGRGSAAGGGRPSGEKGRAVGEKGRGTGEKDPAAGKTVPASPKDPASAPENPAAAGPTNGNDPAPVG</sequence>
<name>A0ABS2F438_9ACTN</name>
<dbReference type="InterPro" id="IPR021886">
    <property type="entry name" value="MgsA_C"/>
</dbReference>
<keyword evidence="4" id="KW-0175">Coiled coil</keyword>
<dbReference type="Gene3D" id="1.10.8.60">
    <property type="match status" value="1"/>
</dbReference>
<evidence type="ECO:0000259" key="6">
    <source>
        <dbReference type="SMART" id="SM00382"/>
    </source>
</evidence>
<dbReference type="PANTHER" id="PTHR13779">
    <property type="entry name" value="WERNER HELICASE-INTERACTING PROTEIN 1 FAMILY MEMBER"/>
    <property type="match status" value="1"/>
</dbReference>
<dbReference type="InterPro" id="IPR051314">
    <property type="entry name" value="AAA_ATPase_RarA/MGS1/WRNIP1"/>
</dbReference>
<dbReference type="Proteomes" id="UP000712527">
    <property type="component" value="Unassembled WGS sequence"/>
</dbReference>
<evidence type="ECO:0000256" key="1">
    <source>
        <dbReference type="ARBA" id="ARBA00008959"/>
    </source>
</evidence>
<dbReference type="PANTHER" id="PTHR13779:SF7">
    <property type="entry name" value="ATPASE WRNIP1"/>
    <property type="match status" value="1"/>
</dbReference>
<comment type="similarity">
    <text evidence="1">Belongs to the AAA ATPase family. RarA/MGS1/WRNIP1 subfamily.</text>
</comment>
<dbReference type="SUPFAM" id="SSF52540">
    <property type="entry name" value="P-loop containing nucleoside triphosphate hydrolases"/>
    <property type="match status" value="1"/>
</dbReference>
<dbReference type="EMBL" id="JACSNQ010000015">
    <property type="protein sequence ID" value="MBM6775317.1"/>
    <property type="molecule type" value="Genomic_DNA"/>
</dbReference>
<dbReference type="Pfam" id="PF12002">
    <property type="entry name" value="MgsA_C"/>
    <property type="match status" value="1"/>
</dbReference>
<feature type="coiled-coil region" evidence="4">
    <location>
        <begin position="84"/>
        <end position="111"/>
    </location>
</feature>
<dbReference type="InterPro" id="IPR003593">
    <property type="entry name" value="AAA+_ATPase"/>
</dbReference>
<accession>A0ABS2F438</accession>
<dbReference type="Pfam" id="PF00004">
    <property type="entry name" value="AAA"/>
    <property type="match status" value="1"/>
</dbReference>
<feature type="region of interest" description="Disordered" evidence="5">
    <location>
        <begin position="445"/>
        <end position="511"/>
    </location>
</feature>
<dbReference type="InterPro" id="IPR027417">
    <property type="entry name" value="P-loop_NTPase"/>
</dbReference>
<dbReference type="InterPro" id="IPR032423">
    <property type="entry name" value="AAA_assoc_2"/>
</dbReference>
<feature type="domain" description="AAA+ ATPase" evidence="6">
    <location>
        <begin position="52"/>
        <end position="169"/>
    </location>
</feature>
<dbReference type="SMART" id="SM00382">
    <property type="entry name" value="AAA"/>
    <property type="match status" value="1"/>
</dbReference>
<evidence type="ECO:0000313" key="7">
    <source>
        <dbReference type="EMBL" id="MBM6775317.1"/>
    </source>
</evidence>
<dbReference type="Gene3D" id="1.20.272.10">
    <property type="match status" value="1"/>
</dbReference>
<keyword evidence="2" id="KW-0547">Nucleotide-binding</keyword>
<evidence type="ECO:0000256" key="3">
    <source>
        <dbReference type="ARBA" id="ARBA00022840"/>
    </source>
</evidence>
<proteinExistence type="inferred from homology"/>
<comment type="caution">
    <text evidence="7">The sequence shown here is derived from an EMBL/GenBank/DDBJ whole genome shotgun (WGS) entry which is preliminary data.</text>
</comment>
<evidence type="ECO:0000313" key="8">
    <source>
        <dbReference type="Proteomes" id="UP000712527"/>
    </source>
</evidence>
<keyword evidence="3" id="KW-0067">ATP-binding</keyword>
<evidence type="ECO:0000256" key="2">
    <source>
        <dbReference type="ARBA" id="ARBA00022741"/>
    </source>
</evidence>
<dbReference type="Gene3D" id="1.10.3710.10">
    <property type="entry name" value="DNA polymerase III clamp loader subunits, C-terminal domain"/>
    <property type="match status" value="1"/>
</dbReference>